<dbReference type="FunFam" id="3.30.200.20:FF:000951">
    <property type="entry name" value="Uncharacterized protein"/>
    <property type="match status" value="1"/>
</dbReference>
<keyword evidence="5" id="KW-0547">Nucleotide-binding</keyword>
<dbReference type="Pfam" id="PF07714">
    <property type="entry name" value="PK_Tyr_Ser-Thr"/>
    <property type="match status" value="2"/>
</dbReference>
<evidence type="ECO:0000259" key="14">
    <source>
        <dbReference type="PROSITE" id="PS50011"/>
    </source>
</evidence>
<dbReference type="FunFam" id="1.10.510.10:FF:000060">
    <property type="entry name" value="G-type lectin S-receptor-like serine/threonine-protein kinase"/>
    <property type="match status" value="1"/>
</dbReference>
<keyword evidence="4" id="KW-0732">Signal</keyword>
<feature type="domain" description="Protein kinase" evidence="14">
    <location>
        <begin position="1"/>
        <end position="155"/>
    </location>
</feature>
<evidence type="ECO:0000256" key="10">
    <source>
        <dbReference type="ARBA" id="ARBA00047899"/>
    </source>
</evidence>
<dbReference type="EMBL" id="JANJYJ010000007">
    <property type="protein sequence ID" value="KAK3199308.1"/>
    <property type="molecule type" value="Genomic_DNA"/>
</dbReference>
<evidence type="ECO:0000256" key="2">
    <source>
        <dbReference type="ARBA" id="ARBA00022527"/>
    </source>
</evidence>
<feature type="domain" description="Protein kinase" evidence="14">
    <location>
        <begin position="362"/>
        <end position="645"/>
    </location>
</feature>
<dbReference type="PROSITE" id="PS50011">
    <property type="entry name" value="PROTEIN_KINASE_DOM"/>
    <property type="match status" value="2"/>
</dbReference>
<dbReference type="SMART" id="SM00473">
    <property type="entry name" value="PAN_AP"/>
    <property type="match status" value="1"/>
</dbReference>
<dbReference type="SUPFAM" id="SSF57414">
    <property type="entry name" value="Hairpin loop containing domain-like"/>
    <property type="match status" value="1"/>
</dbReference>
<dbReference type="InterPro" id="IPR011009">
    <property type="entry name" value="Kinase-like_dom_sf"/>
</dbReference>
<dbReference type="Proteomes" id="UP001281410">
    <property type="component" value="Unassembled WGS sequence"/>
</dbReference>
<evidence type="ECO:0000256" key="9">
    <source>
        <dbReference type="ARBA" id="ARBA00023180"/>
    </source>
</evidence>
<dbReference type="Gene3D" id="1.10.510.10">
    <property type="entry name" value="Transferase(Phosphotransferase) domain 1"/>
    <property type="match status" value="2"/>
</dbReference>
<comment type="catalytic activity">
    <reaction evidence="11">
        <text>L-seryl-[protein] + ATP = O-phospho-L-seryl-[protein] + ADP + H(+)</text>
        <dbReference type="Rhea" id="RHEA:17989"/>
        <dbReference type="Rhea" id="RHEA-COMP:9863"/>
        <dbReference type="Rhea" id="RHEA-COMP:11604"/>
        <dbReference type="ChEBI" id="CHEBI:15378"/>
        <dbReference type="ChEBI" id="CHEBI:29999"/>
        <dbReference type="ChEBI" id="CHEBI:30616"/>
        <dbReference type="ChEBI" id="CHEBI:83421"/>
        <dbReference type="ChEBI" id="CHEBI:456216"/>
        <dbReference type="EC" id="2.7.11.1"/>
    </reaction>
</comment>
<dbReference type="InterPro" id="IPR008271">
    <property type="entry name" value="Ser/Thr_kinase_AS"/>
</dbReference>
<dbReference type="PANTHER" id="PTHR27002:SF925">
    <property type="entry name" value="RECEPTOR-LIKE SERINE_THREONINE-PROTEIN KINASE"/>
    <property type="match status" value="1"/>
</dbReference>
<dbReference type="GO" id="GO:0005886">
    <property type="term" value="C:plasma membrane"/>
    <property type="evidence" value="ECO:0007669"/>
    <property type="project" value="TreeGrafter"/>
</dbReference>
<gene>
    <name evidence="16" type="ORF">Dsin_022723</name>
</gene>
<comment type="caution">
    <text evidence="16">The sequence shown here is derived from an EMBL/GenBank/DDBJ whole genome shotgun (WGS) entry which is preliminary data.</text>
</comment>
<protein>
    <recommendedName>
        <fullName evidence="1">non-specific serine/threonine protein kinase</fullName>
        <ecNumber evidence="1">2.7.11.1</ecNumber>
    </recommendedName>
</protein>
<dbReference type="EC" id="2.7.11.1" evidence="1"/>
<dbReference type="GO" id="GO:0005524">
    <property type="term" value="F:ATP binding"/>
    <property type="evidence" value="ECO:0007669"/>
    <property type="project" value="UniProtKB-KW"/>
</dbReference>
<keyword evidence="7" id="KW-0067">ATP-binding</keyword>
<evidence type="ECO:0000256" key="1">
    <source>
        <dbReference type="ARBA" id="ARBA00012513"/>
    </source>
</evidence>
<evidence type="ECO:0000256" key="5">
    <source>
        <dbReference type="ARBA" id="ARBA00022741"/>
    </source>
</evidence>
<evidence type="ECO:0000256" key="6">
    <source>
        <dbReference type="ARBA" id="ARBA00022777"/>
    </source>
</evidence>
<evidence type="ECO:0000256" key="4">
    <source>
        <dbReference type="ARBA" id="ARBA00022729"/>
    </source>
</evidence>
<evidence type="ECO:0000259" key="15">
    <source>
        <dbReference type="PROSITE" id="PS50948"/>
    </source>
</evidence>
<dbReference type="AlphaFoldDB" id="A0AAE0A2B8"/>
<dbReference type="InterPro" id="IPR000719">
    <property type="entry name" value="Prot_kinase_dom"/>
</dbReference>
<name>A0AAE0A2B8_9ROSI</name>
<keyword evidence="13" id="KW-1133">Transmembrane helix</keyword>
<evidence type="ECO:0000256" key="3">
    <source>
        <dbReference type="ARBA" id="ARBA00022679"/>
    </source>
</evidence>
<organism evidence="16 17">
    <name type="scientific">Dipteronia sinensis</name>
    <dbReference type="NCBI Taxonomy" id="43782"/>
    <lineage>
        <taxon>Eukaryota</taxon>
        <taxon>Viridiplantae</taxon>
        <taxon>Streptophyta</taxon>
        <taxon>Embryophyta</taxon>
        <taxon>Tracheophyta</taxon>
        <taxon>Spermatophyta</taxon>
        <taxon>Magnoliopsida</taxon>
        <taxon>eudicotyledons</taxon>
        <taxon>Gunneridae</taxon>
        <taxon>Pentapetalae</taxon>
        <taxon>rosids</taxon>
        <taxon>malvids</taxon>
        <taxon>Sapindales</taxon>
        <taxon>Sapindaceae</taxon>
        <taxon>Hippocastanoideae</taxon>
        <taxon>Acereae</taxon>
        <taxon>Dipteronia</taxon>
    </lineage>
</organism>
<dbReference type="PROSITE" id="PS00108">
    <property type="entry name" value="PROTEIN_KINASE_ST"/>
    <property type="match status" value="1"/>
</dbReference>
<evidence type="ECO:0000313" key="17">
    <source>
        <dbReference type="Proteomes" id="UP001281410"/>
    </source>
</evidence>
<keyword evidence="13" id="KW-0472">Membrane</keyword>
<dbReference type="InterPro" id="IPR001245">
    <property type="entry name" value="Ser-Thr/Tyr_kinase_cat_dom"/>
</dbReference>
<evidence type="ECO:0000256" key="7">
    <source>
        <dbReference type="ARBA" id="ARBA00022840"/>
    </source>
</evidence>
<keyword evidence="2" id="KW-0723">Serine/threonine-protein kinase</keyword>
<sequence length="652" mass="72950">MPDKSLNFFLVGINLKISDFGMVIFGGNESQANTNWIVGTYGYFSLEYAIECIFSMKSDVLSFGVLLLEIEWDMWTSDQGLELKDPVLEVVASSNHMLIRYVNRDLLCVQESAEDGPTMSDVVSMLISETAPLPSPKQPAFSHVRSSTVNSNPPISSSSRPDNCSVNNKDQSGGCVRRIPLRCEDSSDNSGEDRFLRIDEVKFPLSPKTSKVHAAEECILACFNSCSCNSYAYNGSSACYLWDAELLNLEQLSDGQTIYLKLAASEFQNPGGNKQLIWIIAVVVPLAVLLPASYIFCRWRTKRKEKEEIEISQDMLLFDMNMSIKTSTSELSIRDGAGKGKSKDAWFPLFNLASVSAATDNFSAKNKLGECGFGPVYKGKLLNGQEVGVKRLSRQSGQGLEELKNETMLIAKLQHMNLVRLLGCCIEHGEKILIYEYMPNKSLDSYLFDPIKKGLLDWGTCVKIIEGIAQRVLYLHQYSRLRIIHRDLKASNILLDSFMSPKVSDFGIARMFGGDELQASTNRIVGTFGYMSPEYAPEGIFSIKSDVFSFGVLLLETPSGRKNTGFYNTESLNLLGHAWKPWKDNKAIDLLDPILKDEASYPRLMRCINIAFLCVEENAVDRPTMYLFIMDIGEVSTSQHSHGYRIDAERKF</sequence>
<keyword evidence="13" id="KW-0812">Transmembrane</keyword>
<evidence type="ECO:0000313" key="16">
    <source>
        <dbReference type="EMBL" id="KAK3199308.1"/>
    </source>
</evidence>
<keyword evidence="6" id="KW-0418">Kinase</keyword>
<keyword evidence="9" id="KW-0325">Glycoprotein</keyword>
<proteinExistence type="predicted"/>
<evidence type="ECO:0000256" key="13">
    <source>
        <dbReference type="SAM" id="Phobius"/>
    </source>
</evidence>
<feature type="domain" description="Apple" evidence="15">
    <location>
        <begin position="183"/>
        <end position="263"/>
    </location>
</feature>
<reference evidence="16" key="1">
    <citation type="journal article" date="2023" name="Plant J.">
        <title>Genome sequences and population genomics provide insights into the demographic history, inbreeding, and mutation load of two 'living fossil' tree species of Dipteronia.</title>
        <authorList>
            <person name="Feng Y."/>
            <person name="Comes H.P."/>
            <person name="Chen J."/>
            <person name="Zhu S."/>
            <person name="Lu R."/>
            <person name="Zhang X."/>
            <person name="Li P."/>
            <person name="Qiu J."/>
            <person name="Olsen K.M."/>
            <person name="Qiu Y."/>
        </authorList>
    </citation>
    <scope>NUCLEOTIDE SEQUENCE</scope>
    <source>
        <strain evidence="16">NBL</strain>
    </source>
</reference>
<dbReference type="Gene3D" id="3.30.200.20">
    <property type="entry name" value="Phosphorylase Kinase, domain 1"/>
    <property type="match status" value="1"/>
</dbReference>
<keyword evidence="17" id="KW-1185">Reference proteome</keyword>
<feature type="transmembrane region" description="Helical" evidence="13">
    <location>
        <begin position="276"/>
        <end position="297"/>
    </location>
</feature>
<dbReference type="PANTHER" id="PTHR27002">
    <property type="entry name" value="RECEPTOR-LIKE SERINE/THREONINE-PROTEIN KINASE SD1-8"/>
    <property type="match status" value="1"/>
</dbReference>
<keyword evidence="8" id="KW-1015">Disulfide bond</keyword>
<feature type="region of interest" description="Disordered" evidence="12">
    <location>
        <begin position="133"/>
        <end position="172"/>
    </location>
</feature>
<evidence type="ECO:0000256" key="12">
    <source>
        <dbReference type="SAM" id="MobiDB-lite"/>
    </source>
</evidence>
<dbReference type="PROSITE" id="PS50948">
    <property type="entry name" value="PAN"/>
    <property type="match status" value="1"/>
</dbReference>
<accession>A0AAE0A2B8</accession>
<keyword evidence="3" id="KW-0808">Transferase</keyword>
<dbReference type="SUPFAM" id="SSF56112">
    <property type="entry name" value="Protein kinase-like (PK-like)"/>
    <property type="match status" value="2"/>
</dbReference>
<evidence type="ECO:0000256" key="11">
    <source>
        <dbReference type="ARBA" id="ARBA00048679"/>
    </source>
</evidence>
<evidence type="ECO:0000256" key="8">
    <source>
        <dbReference type="ARBA" id="ARBA00023157"/>
    </source>
</evidence>
<dbReference type="GO" id="GO:0004674">
    <property type="term" value="F:protein serine/threonine kinase activity"/>
    <property type="evidence" value="ECO:0007669"/>
    <property type="project" value="UniProtKB-KW"/>
</dbReference>
<comment type="catalytic activity">
    <reaction evidence="10">
        <text>L-threonyl-[protein] + ATP = O-phospho-L-threonyl-[protein] + ADP + H(+)</text>
        <dbReference type="Rhea" id="RHEA:46608"/>
        <dbReference type="Rhea" id="RHEA-COMP:11060"/>
        <dbReference type="Rhea" id="RHEA-COMP:11605"/>
        <dbReference type="ChEBI" id="CHEBI:15378"/>
        <dbReference type="ChEBI" id="CHEBI:30013"/>
        <dbReference type="ChEBI" id="CHEBI:30616"/>
        <dbReference type="ChEBI" id="CHEBI:61977"/>
        <dbReference type="ChEBI" id="CHEBI:456216"/>
        <dbReference type="EC" id="2.7.11.1"/>
    </reaction>
</comment>
<dbReference type="SMART" id="SM00220">
    <property type="entry name" value="S_TKc"/>
    <property type="match status" value="1"/>
</dbReference>
<dbReference type="Pfam" id="PF08276">
    <property type="entry name" value="PAN_2"/>
    <property type="match status" value="1"/>
</dbReference>
<dbReference type="InterPro" id="IPR003609">
    <property type="entry name" value="Pan_app"/>
</dbReference>
<feature type="compositionally biased region" description="Low complexity" evidence="12">
    <location>
        <begin position="146"/>
        <end position="163"/>
    </location>
</feature>
<dbReference type="CDD" id="cd01098">
    <property type="entry name" value="PAN_AP_plant"/>
    <property type="match status" value="1"/>
</dbReference>